<feature type="compositionally biased region" description="Polar residues" evidence="1">
    <location>
        <begin position="67"/>
        <end position="77"/>
    </location>
</feature>
<evidence type="ECO:0000256" key="1">
    <source>
        <dbReference type="SAM" id="MobiDB-lite"/>
    </source>
</evidence>
<organism evidence="2 3">
    <name type="scientific">Rhodopirellula baltica WH47</name>
    <dbReference type="NCBI Taxonomy" id="991778"/>
    <lineage>
        <taxon>Bacteria</taxon>
        <taxon>Pseudomonadati</taxon>
        <taxon>Planctomycetota</taxon>
        <taxon>Planctomycetia</taxon>
        <taxon>Pirellulales</taxon>
        <taxon>Pirellulaceae</taxon>
        <taxon>Rhodopirellula</taxon>
    </lineage>
</organism>
<reference evidence="2 3" key="1">
    <citation type="journal article" date="2013" name="Mar. Genomics">
        <title>Expression of sulfatases in Rhodopirellula baltica and the diversity of sulfatases in the genus Rhodopirellula.</title>
        <authorList>
            <person name="Wegner C.E."/>
            <person name="Richter-Heitmann T."/>
            <person name="Klindworth A."/>
            <person name="Klockow C."/>
            <person name="Richter M."/>
            <person name="Achstetter T."/>
            <person name="Glockner F.O."/>
            <person name="Harder J."/>
        </authorList>
    </citation>
    <scope>NUCLEOTIDE SEQUENCE [LARGE SCALE GENOMIC DNA]</scope>
    <source>
        <strain evidence="2 3">WH47</strain>
    </source>
</reference>
<evidence type="ECO:0000313" key="3">
    <source>
        <dbReference type="Proteomes" id="UP000006222"/>
    </source>
</evidence>
<protein>
    <submittedName>
        <fullName evidence="2">Uncharacterized protein</fullName>
    </submittedName>
</protein>
<name>F2AS85_RHOBT</name>
<dbReference type="EMBL" id="AFAR01000141">
    <property type="protein sequence ID" value="EGF27471.1"/>
    <property type="molecule type" value="Genomic_DNA"/>
</dbReference>
<dbReference type="AlphaFoldDB" id="F2AS85"/>
<dbReference type="Proteomes" id="UP000006222">
    <property type="component" value="Unassembled WGS sequence"/>
</dbReference>
<feature type="region of interest" description="Disordered" evidence="1">
    <location>
        <begin position="57"/>
        <end position="77"/>
    </location>
</feature>
<sequence length="113" mass="12510">MFRWGHGVSQEELEAGAVSSLINLARKLELSRIQCSEQAENSLVMSDCHFPCRTNRGFANKSDHRGTGTNLPSQLPKSRSRWKVAGFHSSVRPQQSGDSFTLLTSAEMTEGRS</sequence>
<feature type="region of interest" description="Disordered" evidence="1">
    <location>
        <begin position="91"/>
        <end position="113"/>
    </location>
</feature>
<evidence type="ECO:0000313" key="2">
    <source>
        <dbReference type="EMBL" id="EGF27471.1"/>
    </source>
</evidence>
<gene>
    <name evidence="2" type="ORF">RBWH47_03549</name>
</gene>
<comment type="caution">
    <text evidence="2">The sequence shown here is derived from an EMBL/GenBank/DDBJ whole genome shotgun (WGS) entry which is preliminary data.</text>
</comment>
<feature type="compositionally biased region" description="Polar residues" evidence="1">
    <location>
        <begin position="91"/>
        <end position="107"/>
    </location>
</feature>
<dbReference type="PATRIC" id="fig|991778.3.peg.2738"/>
<proteinExistence type="predicted"/>
<accession>F2AS85</accession>